<sequence>MSFFSIDSTWIKVERIIFILTYAQMVLDLSRMTIIRNKKEVKTMGTTTLCEACQKKKMNVVESSDEPKQPYQLCHQCHERLLSYSLRPIEWYNLAVLHSPKQVLLPR</sequence>
<organism evidence="1 2">
    <name type="scientific">Bacillus safensis</name>
    <dbReference type="NCBI Taxonomy" id="561879"/>
    <lineage>
        <taxon>Bacteria</taxon>
        <taxon>Bacillati</taxon>
        <taxon>Bacillota</taxon>
        <taxon>Bacilli</taxon>
        <taxon>Bacillales</taxon>
        <taxon>Bacillaceae</taxon>
        <taxon>Bacillus</taxon>
    </lineage>
</organism>
<evidence type="ECO:0000313" key="1">
    <source>
        <dbReference type="EMBL" id="BBP89932.1"/>
    </source>
</evidence>
<accession>A0A5S9MBF9</accession>
<evidence type="ECO:0000313" key="2">
    <source>
        <dbReference type="Proteomes" id="UP000464658"/>
    </source>
</evidence>
<dbReference type="Proteomes" id="UP000464658">
    <property type="component" value="Chromosome"/>
</dbReference>
<proteinExistence type="predicted"/>
<dbReference type="EMBL" id="AP021906">
    <property type="protein sequence ID" value="BBP89932.1"/>
    <property type="molecule type" value="Genomic_DNA"/>
</dbReference>
<name>A0A5S9MBF9_BACIA</name>
<gene>
    <name evidence="1" type="ORF">BsIDN1_35500</name>
</gene>
<reference evidence="1 2" key="1">
    <citation type="submission" date="2019-12" db="EMBL/GenBank/DDBJ databases">
        <title>Full genome sequence of a Bacillus safensis strain isolated from commercially available natto in Indonesia.</title>
        <authorList>
            <person name="Yoshida M."/>
            <person name="Uomi M."/>
            <person name="Waturangi D."/>
            <person name="Ekaputri J.J."/>
            <person name="Setiamarga D.H.E."/>
        </authorList>
    </citation>
    <scope>NUCLEOTIDE SEQUENCE [LARGE SCALE GENOMIC DNA]</scope>
    <source>
        <strain evidence="1 2">IDN1</strain>
    </source>
</reference>
<dbReference type="AlphaFoldDB" id="A0A5S9MBF9"/>
<protein>
    <submittedName>
        <fullName evidence="1">Uncharacterized protein</fullName>
    </submittedName>
</protein>